<protein>
    <submittedName>
        <fullName evidence="1">Uncharacterized protein</fullName>
    </submittedName>
</protein>
<dbReference type="AlphaFoldDB" id="A0AA86SK72"/>
<gene>
    <name evidence="1" type="ORF">AYBTSS11_LOCUS19539</name>
</gene>
<feature type="non-terminal residue" evidence="1">
    <location>
        <position position="89"/>
    </location>
</feature>
<evidence type="ECO:0000313" key="2">
    <source>
        <dbReference type="Proteomes" id="UP001189624"/>
    </source>
</evidence>
<dbReference type="Proteomes" id="UP001189624">
    <property type="component" value="Chromosome 6"/>
</dbReference>
<reference evidence="1" key="1">
    <citation type="submission" date="2023-10" db="EMBL/GenBank/DDBJ databases">
        <authorList>
            <person name="Domelevo Entfellner J.-B."/>
        </authorList>
    </citation>
    <scope>NUCLEOTIDE SEQUENCE</scope>
</reference>
<organism evidence="1 2">
    <name type="scientific">Sphenostylis stenocarpa</name>
    <dbReference type="NCBI Taxonomy" id="92480"/>
    <lineage>
        <taxon>Eukaryota</taxon>
        <taxon>Viridiplantae</taxon>
        <taxon>Streptophyta</taxon>
        <taxon>Embryophyta</taxon>
        <taxon>Tracheophyta</taxon>
        <taxon>Spermatophyta</taxon>
        <taxon>Magnoliopsida</taxon>
        <taxon>eudicotyledons</taxon>
        <taxon>Gunneridae</taxon>
        <taxon>Pentapetalae</taxon>
        <taxon>rosids</taxon>
        <taxon>fabids</taxon>
        <taxon>Fabales</taxon>
        <taxon>Fabaceae</taxon>
        <taxon>Papilionoideae</taxon>
        <taxon>50 kb inversion clade</taxon>
        <taxon>NPAAA clade</taxon>
        <taxon>indigoferoid/millettioid clade</taxon>
        <taxon>Phaseoleae</taxon>
        <taxon>Sphenostylis</taxon>
    </lineage>
</organism>
<name>A0AA86SK72_9FABA</name>
<dbReference type="Gramene" id="rna-AYBTSS11_LOCUS19539">
    <property type="protein sequence ID" value="CAJ1962996.1"/>
    <property type="gene ID" value="gene-AYBTSS11_LOCUS19539"/>
</dbReference>
<evidence type="ECO:0000313" key="1">
    <source>
        <dbReference type="EMBL" id="CAJ1962996.1"/>
    </source>
</evidence>
<keyword evidence="2" id="KW-1185">Reference proteome</keyword>
<dbReference type="EMBL" id="OY731403">
    <property type="protein sequence ID" value="CAJ1962996.1"/>
    <property type="molecule type" value="Genomic_DNA"/>
</dbReference>
<proteinExistence type="predicted"/>
<sequence>MIENILHTKVKLGFKGSKKQLVARESKKKKSNYPLSIVKKEIIFILNVGRDSMYAGTFATKLVSYCKFYKNKMQSQTEVQVADCFTINK</sequence>
<accession>A0AA86SK72</accession>